<dbReference type="Proteomes" id="UP000295124">
    <property type="component" value="Unassembled WGS sequence"/>
</dbReference>
<dbReference type="OrthoDB" id="2065010at2"/>
<accession>A0A4R4Z9Q2</accession>
<dbReference type="InterPro" id="IPR032349">
    <property type="entry name" value="DUF4865"/>
</dbReference>
<dbReference type="EMBL" id="SMKX01000097">
    <property type="protein sequence ID" value="TDD53859.1"/>
    <property type="molecule type" value="Genomic_DNA"/>
</dbReference>
<reference evidence="1 2" key="1">
    <citation type="submission" date="2019-03" db="EMBL/GenBank/DDBJ databases">
        <title>Draft genome sequences of novel Actinobacteria.</title>
        <authorList>
            <person name="Sahin N."/>
            <person name="Ay H."/>
            <person name="Saygin H."/>
        </authorList>
    </citation>
    <scope>NUCLEOTIDE SEQUENCE [LARGE SCALE GENOMIC DNA]</scope>
    <source>
        <strain evidence="1 2">JCM 13523</strain>
    </source>
</reference>
<sequence>MYAPIMIVMQYQLPLPSDYDVSTLRDRIPAIGARFDNLPGLGFKAFLLREQGVNGSPLNQYAPFYVWTDPAAAGAFLWDGASGGFTGVVGKYGRPAAQIWITGGYHRGAGFGAPVTHAVRVVTPVPADIDPAETATATRETVDKRLDEADLHSMTWAIDPRTWELLTFTMHTKRPDVSEGELYEVPYVSAPNETALQPA</sequence>
<dbReference type="Pfam" id="PF16157">
    <property type="entry name" value="DUF4865"/>
    <property type="match status" value="1"/>
</dbReference>
<keyword evidence="2" id="KW-1185">Reference proteome</keyword>
<organism evidence="1 2">
    <name type="scientific">Kribbella antibiotica</name>
    <dbReference type="NCBI Taxonomy" id="190195"/>
    <lineage>
        <taxon>Bacteria</taxon>
        <taxon>Bacillati</taxon>
        <taxon>Actinomycetota</taxon>
        <taxon>Actinomycetes</taxon>
        <taxon>Propionibacteriales</taxon>
        <taxon>Kribbellaceae</taxon>
        <taxon>Kribbella</taxon>
    </lineage>
</organism>
<evidence type="ECO:0000313" key="2">
    <source>
        <dbReference type="Proteomes" id="UP000295124"/>
    </source>
</evidence>
<name>A0A4R4Z9Q2_9ACTN</name>
<gene>
    <name evidence="1" type="ORF">E1263_27585</name>
</gene>
<proteinExistence type="predicted"/>
<protein>
    <submittedName>
        <fullName evidence="1">DUF4865 family protein</fullName>
    </submittedName>
</protein>
<dbReference type="AlphaFoldDB" id="A0A4R4Z9Q2"/>
<evidence type="ECO:0000313" key="1">
    <source>
        <dbReference type="EMBL" id="TDD53859.1"/>
    </source>
</evidence>
<comment type="caution">
    <text evidence="1">The sequence shown here is derived from an EMBL/GenBank/DDBJ whole genome shotgun (WGS) entry which is preliminary data.</text>
</comment>